<name>A0A0Z8EH72_STRSU</name>
<reference evidence="2 3" key="1">
    <citation type="submission" date="2016-02" db="EMBL/GenBank/DDBJ databases">
        <authorList>
            <consortium name="Pathogen Informatics"/>
        </authorList>
    </citation>
    <scope>NUCLEOTIDE SEQUENCE [LARGE SCALE GENOMIC DNA]</scope>
    <source>
        <strain evidence="2 3">LSS44</strain>
    </source>
</reference>
<organism evidence="2 3">
    <name type="scientific">Streptococcus suis</name>
    <dbReference type="NCBI Taxonomy" id="1307"/>
    <lineage>
        <taxon>Bacteria</taxon>
        <taxon>Bacillati</taxon>
        <taxon>Bacillota</taxon>
        <taxon>Bacilli</taxon>
        <taxon>Lactobacillales</taxon>
        <taxon>Streptococcaceae</taxon>
        <taxon>Streptococcus</taxon>
    </lineage>
</organism>
<feature type="transmembrane region" description="Helical" evidence="1">
    <location>
        <begin position="103"/>
        <end position="128"/>
    </location>
</feature>
<sequence length="181" mass="19361">MPTRVGVVGWVVLHIGIEVLTERVCLATWIAVSRQEGVCLAIIVSCTEVVQTCHIPCFAIVGKWIACGVYGLFGCSVEIVRARCNRIAILSQTCHRARLTGQVVIAVASALVSIGSSAIAIDIGLPFLELVVIGLQDLGVLLIDVVDIVSGLVIVIGVFLGRVRDEDILHLTPVEHLVFTQ</sequence>
<dbReference type="AlphaFoldDB" id="A0A0Z8EH72"/>
<proteinExistence type="predicted"/>
<accession>A0A0Z8EH72</accession>
<protein>
    <submittedName>
        <fullName evidence="2">Uncharacterized protein</fullName>
    </submittedName>
</protein>
<dbReference type="Proteomes" id="UP000072083">
    <property type="component" value="Unassembled WGS sequence"/>
</dbReference>
<evidence type="ECO:0000256" key="1">
    <source>
        <dbReference type="SAM" id="Phobius"/>
    </source>
</evidence>
<evidence type="ECO:0000313" key="3">
    <source>
        <dbReference type="Proteomes" id="UP000072083"/>
    </source>
</evidence>
<feature type="transmembrane region" description="Helical" evidence="1">
    <location>
        <begin position="140"/>
        <end position="160"/>
    </location>
</feature>
<keyword evidence="1" id="KW-1133">Transmembrane helix</keyword>
<evidence type="ECO:0000313" key="2">
    <source>
        <dbReference type="EMBL" id="CYU62108.1"/>
    </source>
</evidence>
<keyword evidence="1" id="KW-0472">Membrane</keyword>
<dbReference type="EMBL" id="FIGZ01000003">
    <property type="protein sequence ID" value="CYU62108.1"/>
    <property type="molecule type" value="Genomic_DNA"/>
</dbReference>
<keyword evidence="1" id="KW-0812">Transmembrane</keyword>
<gene>
    <name evidence="2" type="ORF">ERS132406_00413</name>
</gene>